<gene>
    <name evidence="1" type="ORF">HELGO_WM8829</name>
</gene>
<reference evidence="1" key="1">
    <citation type="submission" date="2020-01" db="EMBL/GenBank/DDBJ databases">
        <authorList>
            <person name="Meier V. D."/>
            <person name="Meier V D."/>
        </authorList>
    </citation>
    <scope>NUCLEOTIDE SEQUENCE</scope>
    <source>
        <strain evidence="1">HLG_WM_MAG_05</strain>
    </source>
</reference>
<proteinExistence type="predicted"/>
<sequence length="80" mass="9276">ENISKENEKVLIARVAQDLEFLDAKVGMKREEYERFVNRIPNNLKPRFNELGYTSFDKVAGENNVVDYKEIKSIVQSVVV</sequence>
<evidence type="ECO:0000313" key="1">
    <source>
        <dbReference type="EMBL" id="CAA6827265.1"/>
    </source>
</evidence>
<protein>
    <submittedName>
        <fullName evidence="1">Uncharacterized protein</fullName>
    </submittedName>
</protein>
<organism evidence="1">
    <name type="scientific">uncultured Sulfurovum sp</name>
    <dbReference type="NCBI Taxonomy" id="269237"/>
    <lineage>
        <taxon>Bacteria</taxon>
        <taxon>Pseudomonadati</taxon>
        <taxon>Campylobacterota</taxon>
        <taxon>Epsilonproteobacteria</taxon>
        <taxon>Campylobacterales</taxon>
        <taxon>Sulfurovaceae</taxon>
        <taxon>Sulfurovum</taxon>
        <taxon>environmental samples</taxon>
    </lineage>
</organism>
<dbReference type="AlphaFoldDB" id="A0A6S6U698"/>
<feature type="non-terminal residue" evidence="1">
    <location>
        <position position="1"/>
    </location>
</feature>
<accession>A0A6S6U698</accession>
<dbReference type="EMBL" id="CACVAU010000090">
    <property type="protein sequence ID" value="CAA6827265.1"/>
    <property type="molecule type" value="Genomic_DNA"/>
</dbReference>
<name>A0A6S6U698_9BACT</name>